<sequence length="266" mass="28938">MEQLDEAVSEETPAYWVKSAEKTLAVLLAFSADEPRLTITRAAAKADLSRAAARRFLLTLTDLGYLRNDGSVFELTPRALDIGATFLSSLTLPQIAEPHLKQLAVDLDETASLCILDGTDVVYISRVLAPRMLRVSVNVGTRFPAWATSMGRVLVAGLPLASREAFFDGIEITQYTQHTVSSIAELREEVERTAERGWSLVSRELDDGLRGLAVPVRRGGDLIAALNVSLQTHRGPEATIAETILPRLQAAAERIADDFGGRGARQ</sequence>
<dbReference type="InterPro" id="IPR036388">
    <property type="entry name" value="WH-like_DNA-bd_sf"/>
</dbReference>
<dbReference type="Gene3D" id="3.30.450.40">
    <property type="match status" value="1"/>
</dbReference>
<evidence type="ECO:0000259" key="4">
    <source>
        <dbReference type="PROSITE" id="PS51077"/>
    </source>
</evidence>
<dbReference type="InterPro" id="IPR005471">
    <property type="entry name" value="Tscrpt_reg_IclR_N"/>
</dbReference>
<dbReference type="GO" id="GO:0003677">
    <property type="term" value="F:DNA binding"/>
    <property type="evidence" value="ECO:0007669"/>
    <property type="project" value="UniProtKB-KW"/>
</dbReference>
<dbReference type="InterPro" id="IPR050707">
    <property type="entry name" value="HTH_MetabolicPath_Reg"/>
</dbReference>
<dbReference type="OrthoDB" id="9807558at2"/>
<organism evidence="6 7">
    <name type="scientific">Crystallibacter crystallopoietes</name>
    <dbReference type="NCBI Taxonomy" id="37928"/>
    <lineage>
        <taxon>Bacteria</taxon>
        <taxon>Bacillati</taxon>
        <taxon>Actinomycetota</taxon>
        <taxon>Actinomycetes</taxon>
        <taxon>Micrococcales</taxon>
        <taxon>Micrococcaceae</taxon>
        <taxon>Crystallibacter</taxon>
    </lineage>
</organism>
<dbReference type="PANTHER" id="PTHR30136:SF34">
    <property type="entry name" value="TRANSCRIPTIONAL REGULATOR"/>
    <property type="match status" value="1"/>
</dbReference>
<dbReference type="SUPFAM" id="SSF46785">
    <property type="entry name" value="Winged helix' DNA-binding domain"/>
    <property type="match status" value="1"/>
</dbReference>
<dbReference type="EMBL" id="FNKH01000002">
    <property type="protein sequence ID" value="SDQ49538.1"/>
    <property type="molecule type" value="Genomic_DNA"/>
</dbReference>
<protein>
    <submittedName>
        <fullName evidence="6">Transcriptional regulator, IclR family</fullName>
    </submittedName>
</protein>
<evidence type="ECO:0000259" key="5">
    <source>
        <dbReference type="PROSITE" id="PS51078"/>
    </source>
</evidence>
<dbReference type="RefSeq" id="WP_074699762.1">
    <property type="nucleotide sequence ID" value="NZ_CP018863.1"/>
</dbReference>
<dbReference type="PANTHER" id="PTHR30136">
    <property type="entry name" value="HELIX-TURN-HELIX TRANSCRIPTIONAL REGULATOR, ICLR FAMILY"/>
    <property type="match status" value="1"/>
</dbReference>
<keyword evidence="1" id="KW-0805">Transcription regulation</keyword>
<keyword evidence="7" id="KW-1185">Reference proteome</keyword>
<dbReference type="PROSITE" id="PS51077">
    <property type="entry name" value="HTH_ICLR"/>
    <property type="match status" value="1"/>
</dbReference>
<dbReference type="SUPFAM" id="SSF55781">
    <property type="entry name" value="GAF domain-like"/>
    <property type="match status" value="1"/>
</dbReference>
<evidence type="ECO:0000256" key="3">
    <source>
        <dbReference type="ARBA" id="ARBA00023163"/>
    </source>
</evidence>
<keyword evidence="2" id="KW-0238">DNA-binding</keyword>
<dbReference type="Pfam" id="PF09339">
    <property type="entry name" value="HTH_IclR"/>
    <property type="match status" value="1"/>
</dbReference>
<dbReference type="SMART" id="SM00346">
    <property type="entry name" value="HTH_ICLR"/>
    <property type="match status" value="1"/>
</dbReference>
<feature type="domain" description="HTH iclR-type" evidence="4">
    <location>
        <begin position="17"/>
        <end position="77"/>
    </location>
</feature>
<reference evidence="6 7" key="1">
    <citation type="submission" date="2016-10" db="EMBL/GenBank/DDBJ databases">
        <authorList>
            <person name="de Groot N.N."/>
        </authorList>
    </citation>
    <scope>NUCLEOTIDE SEQUENCE [LARGE SCALE GENOMIC DNA]</scope>
    <source>
        <strain evidence="6 7">DSM 20117</strain>
    </source>
</reference>
<dbReference type="STRING" id="37928.SAMN04489742_1340"/>
<evidence type="ECO:0000313" key="7">
    <source>
        <dbReference type="Proteomes" id="UP000181917"/>
    </source>
</evidence>
<dbReference type="InterPro" id="IPR014757">
    <property type="entry name" value="Tscrpt_reg_IclR_C"/>
</dbReference>
<dbReference type="InterPro" id="IPR029016">
    <property type="entry name" value="GAF-like_dom_sf"/>
</dbReference>
<gene>
    <name evidence="6" type="ORF">SAMN04489742_1340</name>
</gene>
<dbReference type="GO" id="GO:0045892">
    <property type="term" value="P:negative regulation of DNA-templated transcription"/>
    <property type="evidence" value="ECO:0007669"/>
    <property type="project" value="TreeGrafter"/>
</dbReference>
<dbReference type="InterPro" id="IPR036390">
    <property type="entry name" value="WH_DNA-bd_sf"/>
</dbReference>
<evidence type="ECO:0000313" key="6">
    <source>
        <dbReference type="EMBL" id="SDQ49538.1"/>
    </source>
</evidence>
<dbReference type="Proteomes" id="UP000181917">
    <property type="component" value="Unassembled WGS sequence"/>
</dbReference>
<proteinExistence type="predicted"/>
<feature type="domain" description="IclR-ED" evidence="5">
    <location>
        <begin position="78"/>
        <end position="261"/>
    </location>
</feature>
<dbReference type="KEGG" id="acry:AC20117_10655"/>
<dbReference type="Gene3D" id="1.10.10.10">
    <property type="entry name" value="Winged helix-like DNA-binding domain superfamily/Winged helix DNA-binding domain"/>
    <property type="match status" value="1"/>
</dbReference>
<dbReference type="Pfam" id="PF01614">
    <property type="entry name" value="IclR_C"/>
    <property type="match status" value="1"/>
</dbReference>
<evidence type="ECO:0000256" key="2">
    <source>
        <dbReference type="ARBA" id="ARBA00023125"/>
    </source>
</evidence>
<dbReference type="PROSITE" id="PS51078">
    <property type="entry name" value="ICLR_ED"/>
    <property type="match status" value="1"/>
</dbReference>
<name>A0A1H1BC38_9MICC</name>
<keyword evidence="3" id="KW-0804">Transcription</keyword>
<evidence type="ECO:0000256" key="1">
    <source>
        <dbReference type="ARBA" id="ARBA00023015"/>
    </source>
</evidence>
<dbReference type="GO" id="GO:0003700">
    <property type="term" value="F:DNA-binding transcription factor activity"/>
    <property type="evidence" value="ECO:0007669"/>
    <property type="project" value="TreeGrafter"/>
</dbReference>
<dbReference type="AlphaFoldDB" id="A0A1H1BC38"/>
<accession>A0A1H1BC38</accession>